<dbReference type="Proteomes" id="UP001301769">
    <property type="component" value="Unassembled WGS sequence"/>
</dbReference>
<dbReference type="EMBL" id="MU858246">
    <property type="protein sequence ID" value="KAK4208369.1"/>
    <property type="molecule type" value="Genomic_DNA"/>
</dbReference>
<accession>A0AAN6XWT6</accession>
<comment type="caution">
    <text evidence="1">The sequence shown here is derived from an EMBL/GenBank/DDBJ whole genome shotgun (WGS) entry which is preliminary data.</text>
</comment>
<evidence type="ECO:0000313" key="1">
    <source>
        <dbReference type="EMBL" id="KAK4208369.1"/>
    </source>
</evidence>
<keyword evidence="2" id="KW-1185">Reference proteome</keyword>
<gene>
    <name evidence="1" type="ORF">QBC37DRAFT_405349</name>
</gene>
<evidence type="ECO:0000313" key="2">
    <source>
        <dbReference type="Proteomes" id="UP001301769"/>
    </source>
</evidence>
<dbReference type="AlphaFoldDB" id="A0AAN6XWT6"/>
<proteinExistence type="predicted"/>
<sequence>MQRSRWLWDVAYMSCFPIVSQTDVGNLIPGITKTKLWCKPQDQETANQSRAICGKLNATTKSLFDVWTVSTPDRRVLRAFVKCNQEHGGSLRQGFGAIVGGACLIPWFFGSDMRDKAFLRRP</sequence>
<reference evidence="1" key="1">
    <citation type="journal article" date="2023" name="Mol. Phylogenet. Evol.">
        <title>Genome-scale phylogeny and comparative genomics of the fungal order Sordariales.</title>
        <authorList>
            <person name="Hensen N."/>
            <person name="Bonometti L."/>
            <person name="Westerberg I."/>
            <person name="Brannstrom I.O."/>
            <person name="Guillou S."/>
            <person name="Cros-Aarteil S."/>
            <person name="Calhoun S."/>
            <person name="Haridas S."/>
            <person name="Kuo A."/>
            <person name="Mondo S."/>
            <person name="Pangilinan J."/>
            <person name="Riley R."/>
            <person name="LaButti K."/>
            <person name="Andreopoulos B."/>
            <person name="Lipzen A."/>
            <person name="Chen C."/>
            <person name="Yan M."/>
            <person name="Daum C."/>
            <person name="Ng V."/>
            <person name="Clum A."/>
            <person name="Steindorff A."/>
            <person name="Ohm R.A."/>
            <person name="Martin F."/>
            <person name="Silar P."/>
            <person name="Natvig D.O."/>
            <person name="Lalanne C."/>
            <person name="Gautier V."/>
            <person name="Ament-Velasquez S.L."/>
            <person name="Kruys A."/>
            <person name="Hutchinson M.I."/>
            <person name="Powell A.J."/>
            <person name="Barry K."/>
            <person name="Miller A.N."/>
            <person name="Grigoriev I.V."/>
            <person name="Debuchy R."/>
            <person name="Gladieux P."/>
            <person name="Hiltunen Thoren M."/>
            <person name="Johannesson H."/>
        </authorList>
    </citation>
    <scope>NUCLEOTIDE SEQUENCE</scope>
    <source>
        <strain evidence="1">PSN293</strain>
    </source>
</reference>
<protein>
    <submittedName>
        <fullName evidence="1">Uncharacterized protein</fullName>
    </submittedName>
</protein>
<name>A0AAN6XWT6_9PEZI</name>
<reference evidence="1" key="2">
    <citation type="submission" date="2023-05" db="EMBL/GenBank/DDBJ databases">
        <authorList>
            <consortium name="Lawrence Berkeley National Laboratory"/>
            <person name="Steindorff A."/>
            <person name="Hensen N."/>
            <person name="Bonometti L."/>
            <person name="Westerberg I."/>
            <person name="Brannstrom I.O."/>
            <person name="Guillou S."/>
            <person name="Cros-Aarteil S."/>
            <person name="Calhoun S."/>
            <person name="Haridas S."/>
            <person name="Kuo A."/>
            <person name="Mondo S."/>
            <person name="Pangilinan J."/>
            <person name="Riley R."/>
            <person name="Labutti K."/>
            <person name="Andreopoulos B."/>
            <person name="Lipzen A."/>
            <person name="Chen C."/>
            <person name="Yanf M."/>
            <person name="Daum C."/>
            <person name="Ng V."/>
            <person name="Clum A."/>
            <person name="Ohm R."/>
            <person name="Martin F."/>
            <person name="Silar P."/>
            <person name="Natvig D."/>
            <person name="Lalanne C."/>
            <person name="Gautier V."/>
            <person name="Ament-Velasquez S.L."/>
            <person name="Kruys A."/>
            <person name="Hutchinson M.I."/>
            <person name="Powell A.J."/>
            <person name="Barry K."/>
            <person name="Miller A.N."/>
            <person name="Grigoriev I.V."/>
            <person name="Debuchy R."/>
            <person name="Gladieux P."/>
            <person name="Thoren M.H."/>
            <person name="Johannesson H."/>
        </authorList>
    </citation>
    <scope>NUCLEOTIDE SEQUENCE</scope>
    <source>
        <strain evidence="1">PSN293</strain>
    </source>
</reference>
<organism evidence="1 2">
    <name type="scientific">Rhypophila decipiens</name>
    <dbReference type="NCBI Taxonomy" id="261697"/>
    <lineage>
        <taxon>Eukaryota</taxon>
        <taxon>Fungi</taxon>
        <taxon>Dikarya</taxon>
        <taxon>Ascomycota</taxon>
        <taxon>Pezizomycotina</taxon>
        <taxon>Sordariomycetes</taxon>
        <taxon>Sordariomycetidae</taxon>
        <taxon>Sordariales</taxon>
        <taxon>Naviculisporaceae</taxon>
        <taxon>Rhypophila</taxon>
    </lineage>
</organism>